<dbReference type="Gene3D" id="1.10.760.10">
    <property type="entry name" value="Cytochrome c-like domain"/>
    <property type="match status" value="1"/>
</dbReference>
<dbReference type="GO" id="GO:0020037">
    <property type="term" value="F:heme binding"/>
    <property type="evidence" value="ECO:0007669"/>
    <property type="project" value="InterPro"/>
</dbReference>
<dbReference type="GO" id="GO:0009055">
    <property type="term" value="F:electron transfer activity"/>
    <property type="evidence" value="ECO:0007669"/>
    <property type="project" value="InterPro"/>
</dbReference>
<dbReference type="eggNOG" id="COG2010">
    <property type="taxonomic scope" value="Bacteria"/>
</dbReference>
<dbReference type="Proteomes" id="UP000006431">
    <property type="component" value="Unassembled WGS sequence"/>
</dbReference>
<reference evidence="2 3" key="1">
    <citation type="journal article" date="2012" name="Proc. Natl. Acad. Sci. U.S.A.">
        <title>Genome and physiology of a model Epsilonproteobacterium responsible for sulfide detoxification in marine oxygen depletion zones.</title>
        <authorList>
            <person name="Grote J."/>
            <person name="Schott T."/>
            <person name="Bruckner C.G."/>
            <person name="Glockner F.O."/>
            <person name="Jost G."/>
            <person name="Teeling H."/>
            <person name="Labrenz M."/>
            <person name="Jurgens K."/>
        </authorList>
    </citation>
    <scope>NUCLEOTIDE SEQUENCE [LARGE SCALE GENOMIC DNA]</scope>
    <source>
        <strain evidence="2 3">GD1</strain>
    </source>
</reference>
<dbReference type="GO" id="GO:0050310">
    <property type="term" value="F:sulfite dehydrogenase activity"/>
    <property type="evidence" value="ECO:0007669"/>
    <property type="project" value="UniProtKB-EC"/>
</dbReference>
<protein>
    <submittedName>
        <fullName evidence="2">Sulfite:cytochrome c oxidoreductase subunit B</fullName>
        <ecNumber evidence="2">1.8.2.1</ecNumber>
    </submittedName>
</protein>
<feature type="signal peptide" evidence="1">
    <location>
        <begin position="1"/>
        <end position="16"/>
    </location>
</feature>
<keyword evidence="1" id="KW-0732">Signal</keyword>
<dbReference type="AlphaFoldDB" id="H1FYW1"/>
<keyword evidence="3" id="KW-1185">Reference proteome</keyword>
<dbReference type="InterPro" id="IPR036909">
    <property type="entry name" value="Cyt_c-like_dom_sf"/>
</dbReference>
<evidence type="ECO:0000313" key="3">
    <source>
        <dbReference type="Proteomes" id="UP000006431"/>
    </source>
</evidence>
<dbReference type="RefSeq" id="WP_008340877.1">
    <property type="nucleotide sequence ID" value="NZ_AFRZ01000001.1"/>
</dbReference>
<dbReference type="HOGENOM" id="CLU_155036_1_0_7"/>
<evidence type="ECO:0000256" key="1">
    <source>
        <dbReference type="SAM" id="SignalP"/>
    </source>
</evidence>
<dbReference type="OrthoDB" id="9789237at2"/>
<keyword evidence="2" id="KW-0560">Oxidoreductase</keyword>
<feature type="chain" id="PRO_5003548823" evidence="1">
    <location>
        <begin position="17"/>
        <end position="102"/>
    </location>
</feature>
<organism evidence="2 3">
    <name type="scientific">Sulfurimonas gotlandica (strain DSM 19862 / JCM 16533 / GD1)</name>
    <dbReference type="NCBI Taxonomy" id="929558"/>
    <lineage>
        <taxon>Bacteria</taxon>
        <taxon>Pseudomonadati</taxon>
        <taxon>Campylobacterota</taxon>
        <taxon>Epsilonproteobacteria</taxon>
        <taxon>Campylobacterales</taxon>
        <taxon>Sulfurimonadaceae</taxon>
        <taxon>Sulfurimonas</taxon>
    </lineage>
</organism>
<evidence type="ECO:0000313" key="2">
    <source>
        <dbReference type="EMBL" id="EHP29656.1"/>
    </source>
</evidence>
<dbReference type="STRING" id="929558.SMGD1_1132"/>
<dbReference type="EC" id="1.8.2.1" evidence="2"/>
<dbReference type="PATRIC" id="fig|929558.5.peg.1124"/>
<accession>H1FYW1</accession>
<comment type="caution">
    <text evidence="2">The sequence shown here is derived from an EMBL/GenBank/DDBJ whole genome shotgun (WGS) entry which is preliminary data.</text>
</comment>
<dbReference type="SUPFAM" id="SSF46626">
    <property type="entry name" value="Cytochrome c"/>
    <property type="match status" value="1"/>
</dbReference>
<proteinExistence type="predicted"/>
<dbReference type="EMBL" id="AFRZ01000001">
    <property type="protein sequence ID" value="EHP29656.1"/>
    <property type="molecule type" value="Genomic_DNA"/>
</dbReference>
<sequence>MSKILLITLLLASCLAAEYTKKVQLPSITFQMAEDDNFKAMQRNCQWCHSYGYILNQGKQSRKFWNKSVVKMREVYKAPITARDEKTVTDYLFKHYGNGELE</sequence>
<name>H1FYW1_SULGG</name>
<gene>
    <name evidence="2" type="primary">sorB</name>
    <name evidence="2" type="ORF">SMGD1_1132</name>
</gene>